<evidence type="ECO:0000313" key="8">
    <source>
        <dbReference type="Proteomes" id="UP001358417"/>
    </source>
</evidence>
<name>A0AAV9MY29_9EURO</name>
<organism evidence="7 8">
    <name type="scientific">Exophiala bonariae</name>
    <dbReference type="NCBI Taxonomy" id="1690606"/>
    <lineage>
        <taxon>Eukaryota</taxon>
        <taxon>Fungi</taxon>
        <taxon>Dikarya</taxon>
        <taxon>Ascomycota</taxon>
        <taxon>Pezizomycotina</taxon>
        <taxon>Eurotiomycetes</taxon>
        <taxon>Chaetothyriomycetidae</taxon>
        <taxon>Chaetothyriales</taxon>
        <taxon>Herpotrichiellaceae</taxon>
        <taxon>Exophiala</taxon>
    </lineage>
</organism>
<accession>A0AAV9MY29</accession>
<dbReference type="AlphaFoldDB" id="A0AAV9MY29"/>
<keyword evidence="8" id="KW-1185">Reference proteome</keyword>
<dbReference type="PANTHER" id="PTHR37534">
    <property type="entry name" value="TRANSCRIPTIONAL ACTIVATOR PROTEIN UGA3"/>
    <property type="match status" value="1"/>
</dbReference>
<dbReference type="GO" id="GO:0000976">
    <property type="term" value="F:transcription cis-regulatory region binding"/>
    <property type="evidence" value="ECO:0007669"/>
    <property type="project" value="TreeGrafter"/>
</dbReference>
<dbReference type="GeneID" id="89977078"/>
<dbReference type="SMART" id="SM00066">
    <property type="entry name" value="GAL4"/>
    <property type="match status" value="1"/>
</dbReference>
<dbReference type="PROSITE" id="PS50048">
    <property type="entry name" value="ZN2_CY6_FUNGAL_2"/>
    <property type="match status" value="1"/>
</dbReference>
<reference evidence="7 8" key="1">
    <citation type="submission" date="2023-08" db="EMBL/GenBank/DDBJ databases">
        <title>Black Yeasts Isolated from many extreme environments.</title>
        <authorList>
            <person name="Coleine C."/>
            <person name="Stajich J.E."/>
            <person name="Selbmann L."/>
        </authorList>
    </citation>
    <scope>NUCLEOTIDE SEQUENCE [LARGE SCALE GENOMIC DNA]</scope>
    <source>
        <strain evidence="7 8">CCFEE 5792</strain>
    </source>
</reference>
<dbReference type="GO" id="GO:0000981">
    <property type="term" value="F:DNA-binding transcription factor activity, RNA polymerase II-specific"/>
    <property type="evidence" value="ECO:0007669"/>
    <property type="project" value="InterPro"/>
</dbReference>
<evidence type="ECO:0000259" key="6">
    <source>
        <dbReference type="PROSITE" id="PS50048"/>
    </source>
</evidence>
<proteinExistence type="predicted"/>
<gene>
    <name evidence="7" type="ORF">LTR84_008916</name>
</gene>
<dbReference type="InterPro" id="IPR036864">
    <property type="entry name" value="Zn2-C6_fun-type_DNA-bd_sf"/>
</dbReference>
<dbReference type="Pfam" id="PF11951">
    <property type="entry name" value="Fungal_trans_2"/>
    <property type="match status" value="1"/>
</dbReference>
<comment type="caution">
    <text evidence="7">The sequence shown here is derived from an EMBL/GenBank/DDBJ whole genome shotgun (WGS) entry which is preliminary data.</text>
</comment>
<dbReference type="RefSeq" id="XP_064701434.1">
    <property type="nucleotide sequence ID" value="XM_064852459.1"/>
</dbReference>
<dbReference type="GO" id="GO:0045944">
    <property type="term" value="P:positive regulation of transcription by RNA polymerase II"/>
    <property type="evidence" value="ECO:0007669"/>
    <property type="project" value="TreeGrafter"/>
</dbReference>
<evidence type="ECO:0000256" key="2">
    <source>
        <dbReference type="ARBA" id="ARBA00023015"/>
    </source>
</evidence>
<dbReference type="Proteomes" id="UP001358417">
    <property type="component" value="Unassembled WGS sequence"/>
</dbReference>
<keyword evidence="5" id="KW-0539">Nucleus</keyword>
<feature type="domain" description="Zn(2)-C6 fungal-type" evidence="6">
    <location>
        <begin position="19"/>
        <end position="47"/>
    </location>
</feature>
<keyword evidence="4" id="KW-0804">Transcription</keyword>
<keyword evidence="2" id="KW-0805">Transcription regulation</keyword>
<evidence type="ECO:0000256" key="5">
    <source>
        <dbReference type="ARBA" id="ARBA00023242"/>
    </source>
</evidence>
<dbReference type="InterPro" id="IPR001138">
    <property type="entry name" value="Zn2Cys6_DnaBD"/>
</dbReference>
<dbReference type="SUPFAM" id="SSF57701">
    <property type="entry name" value="Zn2/Cys6 DNA-binding domain"/>
    <property type="match status" value="1"/>
</dbReference>
<evidence type="ECO:0000256" key="1">
    <source>
        <dbReference type="ARBA" id="ARBA00004123"/>
    </source>
</evidence>
<keyword evidence="3" id="KW-0238">DNA-binding</keyword>
<dbReference type="GO" id="GO:0008270">
    <property type="term" value="F:zinc ion binding"/>
    <property type="evidence" value="ECO:0007669"/>
    <property type="project" value="InterPro"/>
</dbReference>
<protein>
    <recommendedName>
        <fullName evidence="6">Zn(2)-C6 fungal-type domain-containing protein</fullName>
    </recommendedName>
</protein>
<comment type="subcellular location">
    <subcellularLocation>
        <location evidence="1">Nucleus</location>
    </subcellularLocation>
</comment>
<dbReference type="PANTHER" id="PTHR37534:SF11">
    <property type="entry name" value="ZN(II)2CYS6 TRANSCRIPTION FACTOR (EUROFUNG)"/>
    <property type="match status" value="1"/>
</dbReference>
<evidence type="ECO:0000256" key="3">
    <source>
        <dbReference type="ARBA" id="ARBA00023125"/>
    </source>
</evidence>
<dbReference type="CDD" id="cd00067">
    <property type="entry name" value="GAL4"/>
    <property type="match status" value="1"/>
</dbReference>
<dbReference type="GO" id="GO:0005634">
    <property type="term" value="C:nucleus"/>
    <property type="evidence" value="ECO:0007669"/>
    <property type="project" value="UniProtKB-SubCell"/>
</dbReference>
<sequence>MLVVPGTKVPPKFRRVYGGCEGCRRRHIRCDKGVTSCRQCVDKHVVCPGYARKFTFVEGPSARAKRRLNLKASVSRAAVDDDLTGRSNISPTKEPSPSRRHLPVLPIAVNVCNSDVGDEGGKRLREEQNEALNAPYTLTASTSVPWPGFHNEYSEQSRRKYFLDHYFDKMANSFPIMEGPTNPFGENFKQYLFQSDALTFAIMSMSAAYLEKMAYAWQYRAIALKVMQRDARQQAYSVEMLAAILFLGTTETSRCWFDAANSSSPHLLAASRLMLHTIKCGIKVPLFLTNFLCWFGTLMSFVSDNEDHALSSSTTYALWTAGVPYSAQDGASTEIDPLVGDWGNLMPLVATVGTIARQLRRGSNERDVKKRIDHVETCLLEWGRLGQSCLEERNPHDNTSEYHSPTDFDNIAEAYRLSSLLTLYNFCPRLLRKRVSLLNDGEVTTEILLRLALSTTTLLRHIPAQSRLWRVCSLPILSAAQWVTESSDRDFLRSMTNISTHKTRLSSIHCVRKLLEDVWQRRDAGFDIWWMGILDEGGTPILIN</sequence>
<dbReference type="EMBL" id="JAVRRD010000034">
    <property type="protein sequence ID" value="KAK5045823.1"/>
    <property type="molecule type" value="Genomic_DNA"/>
</dbReference>
<dbReference type="Pfam" id="PF00172">
    <property type="entry name" value="Zn_clus"/>
    <property type="match status" value="1"/>
</dbReference>
<evidence type="ECO:0000313" key="7">
    <source>
        <dbReference type="EMBL" id="KAK5045823.1"/>
    </source>
</evidence>
<dbReference type="Gene3D" id="4.10.240.10">
    <property type="entry name" value="Zn(2)-C6 fungal-type DNA-binding domain"/>
    <property type="match status" value="1"/>
</dbReference>
<dbReference type="InterPro" id="IPR021858">
    <property type="entry name" value="Fun_TF"/>
</dbReference>
<evidence type="ECO:0000256" key="4">
    <source>
        <dbReference type="ARBA" id="ARBA00023163"/>
    </source>
</evidence>
<dbReference type="PROSITE" id="PS00463">
    <property type="entry name" value="ZN2_CY6_FUNGAL_1"/>
    <property type="match status" value="1"/>
</dbReference>